<feature type="domain" description="Carboxylesterase type B" evidence="3">
    <location>
        <begin position="8"/>
        <end position="52"/>
    </location>
</feature>
<gene>
    <name evidence="4" type="ORF">KUF71_020472</name>
</gene>
<name>A0AAE1GXI0_9NEOP</name>
<dbReference type="SUPFAM" id="SSF53474">
    <property type="entry name" value="alpha/beta-Hydrolases"/>
    <property type="match status" value="1"/>
</dbReference>
<dbReference type="InterPro" id="IPR002018">
    <property type="entry name" value="CarbesteraseB"/>
</dbReference>
<evidence type="ECO:0000313" key="4">
    <source>
        <dbReference type="EMBL" id="KAK3910658.1"/>
    </source>
</evidence>
<dbReference type="EMBL" id="JAHWGI010000182">
    <property type="protein sequence ID" value="KAK3910658.1"/>
    <property type="molecule type" value="Genomic_DNA"/>
</dbReference>
<reference evidence="4" key="2">
    <citation type="journal article" date="2023" name="BMC Genomics">
        <title>Pest status, molecular evolution, and epigenetic factors derived from the genome assembly of Frankliniella fusca, a thysanopteran phytovirus vector.</title>
        <authorList>
            <person name="Catto M.A."/>
            <person name="Labadie P.E."/>
            <person name="Jacobson A.L."/>
            <person name="Kennedy G.G."/>
            <person name="Srinivasan R."/>
            <person name="Hunt B.G."/>
        </authorList>
    </citation>
    <scope>NUCLEOTIDE SEQUENCE</scope>
    <source>
        <strain evidence="4">PL_HMW_Pooled</strain>
    </source>
</reference>
<protein>
    <submittedName>
        <fullName evidence="4">Neuroligin-1</fullName>
    </submittedName>
</protein>
<evidence type="ECO:0000256" key="1">
    <source>
        <dbReference type="ARBA" id="ARBA00005964"/>
    </source>
</evidence>
<keyword evidence="5" id="KW-1185">Reference proteome</keyword>
<accession>A0AAE1GXI0</accession>
<reference evidence="4" key="1">
    <citation type="submission" date="2021-07" db="EMBL/GenBank/DDBJ databases">
        <authorList>
            <person name="Catto M.A."/>
            <person name="Jacobson A."/>
            <person name="Kennedy G."/>
            <person name="Labadie P."/>
            <person name="Hunt B.G."/>
            <person name="Srinivasan R."/>
        </authorList>
    </citation>
    <scope>NUCLEOTIDE SEQUENCE</scope>
    <source>
        <strain evidence="4">PL_HMW_Pooled</strain>
        <tissue evidence="4">Head</tissue>
    </source>
</reference>
<evidence type="ECO:0000256" key="2">
    <source>
        <dbReference type="ARBA" id="ARBA00023180"/>
    </source>
</evidence>
<dbReference type="PANTHER" id="PTHR43903">
    <property type="entry name" value="NEUROLIGIN"/>
    <property type="match status" value="1"/>
</dbReference>
<organism evidence="4 5">
    <name type="scientific">Frankliniella fusca</name>
    <dbReference type="NCBI Taxonomy" id="407009"/>
    <lineage>
        <taxon>Eukaryota</taxon>
        <taxon>Metazoa</taxon>
        <taxon>Ecdysozoa</taxon>
        <taxon>Arthropoda</taxon>
        <taxon>Hexapoda</taxon>
        <taxon>Insecta</taxon>
        <taxon>Pterygota</taxon>
        <taxon>Neoptera</taxon>
        <taxon>Paraneoptera</taxon>
        <taxon>Thysanoptera</taxon>
        <taxon>Terebrantia</taxon>
        <taxon>Thripoidea</taxon>
        <taxon>Thripidae</taxon>
        <taxon>Frankliniella</taxon>
    </lineage>
</organism>
<dbReference type="Pfam" id="PF00135">
    <property type="entry name" value="COesterase"/>
    <property type="match status" value="1"/>
</dbReference>
<dbReference type="InterPro" id="IPR051093">
    <property type="entry name" value="Neuroligin/BSAL"/>
</dbReference>
<sequence length="75" mass="7928">MTDFDSPSLPTIVYVHGESYEWNSGNPYDGSVLAAHGHLIVITLNFRLGILGEQTALDESGDLAAERRAAAAPAG</sequence>
<proteinExistence type="inferred from homology"/>
<dbReference type="Gene3D" id="3.40.50.1820">
    <property type="entry name" value="alpha/beta hydrolase"/>
    <property type="match status" value="1"/>
</dbReference>
<keyword evidence="2" id="KW-0325">Glycoprotein</keyword>
<evidence type="ECO:0000259" key="3">
    <source>
        <dbReference type="Pfam" id="PF00135"/>
    </source>
</evidence>
<evidence type="ECO:0000313" key="5">
    <source>
        <dbReference type="Proteomes" id="UP001219518"/>
    </source>
</evidence>
<dbReference type="Proteomes" id="UP001219518">
    <property type="component" value="Unassembled WGS sequence"/>
</dbReference>
<comment type="caution">
    <text evidence="4">The sequence shown here is derived from an EMBL/GenBank/DDBJ whole genome shotgun (WGS) entry which is preliminary data.</text>
</comment>
<dbReference type="AlphaFoldDB" id="A0AAE1GXI0"/>
<dbReference type="InterPro" id="IPR029058">
    <property type="entry name" value="AB_hydrolase_fold"/>
</dbReference>
<comment type="similarity">
    <text evidence="1">Belongs to the type-B carboxylesterase/lipase family.</text>
</comment>